<dbReference type="Pfam" id="PF02608">
    <property type="entry name" value="Bmp"/>
    <property type="match status" value="2"/>
</dbReference>
<dbReference type="CDD" id="cd06354">
    <property type="entry name" value="PBP1_PrnA-like"/>
    <property type="match status" value="1"/>
</dbReference>
<dbReference type="InterPro" id="IPR003760">
    <property type="entry name" value="PnrA-like"/>
</dbReference>
<evidence type="ECO:0000256" key="1">
    <source>
        <dbReference type="ARBA" id="ARBA00004193"/>
    </source>
</evidence>
<evidence type="ECO:0000256" key="4">
    <source>
        <dbReference type="ARBA" id="ARBA00022729"/>
    </source>
</evidence>
<gene>
    <name evidence="9" type="ORF">DC3_16970</name>
</gene>
<reference evidence="9 10" key="1">
    <citation type="submission" date="2019-07" db="EMBL/GenBank/DDBJ databases">
        <title>Whole genome shotgun sequence of Deinococcus cellulosilyticus NBRC 106333.</title>
        <authorList>
            <person name="Hosoyama A."/>
            <person name="Uohara A."/>
            <person name="Ohji S."/>
            <person name="Ichikawa N."/>
        </authorList>
    </citation>
    <scope>NUCLEOTIDE SEQUENCE [LARGE SCALE GENOMIC DNA]</scope>
    <source>
        <strain evidence="9 10">NBRC 106333</strain>
    </source>
</reference>
<dbReference type="OrthoDB" id="9769871at2"/>
<dbReference type="PANTHER" id="PTHR34296">
    <property type="entry name" value="TRANSCRIPTIONAL ACTIVATOR PROTEIN MED"/>
    <property type="match status" value="1"/>
</dbReference>
<feature type="domain" description="ABC transporter substrate-binding protein PnrA-like" evidence="8">
    <location>
        <begin position="263"/>
        <end position="366"/>
    </location>
</feature>
<dbReference type="AlphaFoldDB" id="A0A511MZT6"/>
<keyword evidence="3" id="KW-1003">Cell membrane</keyword>
<sequence>MKKTALIAVLGLSAVLSAASAQQVRVGIAFDAGGKFDHSFNESAWNGAKRAEKDFKILLKDFEPSDPSQVVSGIRSFAQNGFDLTLAIGFANNASVTTVAKENSDLAFGLIDDVSEAKNVQSVTFKEHEGSYLVGYIAGLTSSTGVVGFIGGMDIPLIHKFEAGFTAGVKAANPKAKVVAQYVGTTPQAWNDPAKAKEIAGTMKARGTDIIYAAAGASGNGLIDFVKTTQCIKKSQLPKGVTFKSDLFKNVPKADSYKAKCTGDSRPMFFIGVDSDQTRFGDTDSNSKTLNHGLTSMMKRVDNAVYSIIKGVVNNTFKGGAVSLGLKEGGVGYAVSDYNRALLPQSIIAKVEAAKKNIVSGKVKVPEK</sequence>
<evidence type="ECO:0000256" key="3">
    <source>
        <dbReference type="ARBA" id="ARBA00022475"/>
    </source>
</evidence>
<comment type="subcellular location">
    <subcellularLocation>
        <location evidence="1">Cell membrane</location>
        <topology evidence="1">Lipid-anchor</topology>
    </subcellularLocation>
</comment>
<feature type="chain" id="PRO_5022243469" evidence="7">
    <location>
        <begin position="22"/>
        <end position="368"/>
    </location>
</feature>
<evidence type="ECO:0000259" key="8">
    <source>
        <dbReference type="Pfam" id="PF02608"/>
    </source>
</evidence>
<dbReference type="InterPro" id="IPR028082">
    <property type="entry name" value="Peripla_BP_I"/>
</dbReference>
<keyword evidence="5" id="KW-0472">Membrane</keyword>
<comment type="similarity">
    <text evidence="2">Belongs to the BMP lipoprotein family.</text>
</comment>
<comment type="caution">
    <text evidence="9">The sequence shown here is derived from an EMBL/GenBank/DDBJ whole genome shotgun (WGS) entry which is preliminary data.</text>
</comment>
<keyword evidence="4 7" id="KW-0732">Signal</keyword>
<evidence type="ECO:0000256" key="7">
    <source>
        <dbReference type="SAM" id="SignalP"/>
    </source>
</evidence>
<evidence type="ECO:0000313" key="10">
    <source>
        <dbReference type="Proteomes" id="UP000321306"/>
    </source>
</evidence>
<evidence type="ECO:0000256" key="5">
    <source>
        <dbReference type="ARBA" id="ARBA00023136"/>
    </source>
</evidence>
<feature type="domain" description="ABC transporter substrate-binding protein PnrA-like" evidence="8">
    <location>
        <begin position="30"/>
        <end position="227"/>
    </location>
</feature>
<organism evidence="9 10">
    <name type="scientific">Deinococcus cellulosilyticus (strain DSM 18568 / NBRC 106333 / KACC 11606 / 5516J-15)</name>
    <dbReference type="NCBI Taxonomy" id="1223518"/>
    <lineage>
        <taxon>Bacteria</taxon>
        <taxon>Thermotogati</taxon>
        <taxon>Deinococcota</taxon>
        <taxon>Deinococci</taxon>
        <taxon>Deinococcales</taxon>
        <taxon>Deinococcaceae</taxon>
        <taxon>Deinococcus</taxon>
    </lineage>
</organism>
<dbReference type="GO" id="GO:0005886">
    <property type="term" value="C:plasma membrane"/>
    <property type="evidence" value="ECO:0007669"/>
    <property type="project" value="UniProtKB-SubCell"/>
</dbReference>
<dbReference type="Gene3D" id="3.40.50.2300">
    <property type="match status" value="4"/>
</dbReference>
<evidence type="ECO:0000256" key="6">
    <source>
        <dbReference type="ARBA" id="ARBA00023288"/>
    </source>
</evidence>
<dbReference type="PANTHER" id="PTHR34296:SF2">
    <property type="entry name" value="ABC TRANSPORTER GUANOSINE-BINDING PROTEIN NUPN"/>
    <property type="match status" value="1"/>
</dbReference>
<dbReference type="InterPro" id="IPR050957">
    <property type="entry name" value="BMP_lipoprotein"/>
</dbReference>
<keyword evidence="6" id="KW-0449">Lipoprotein</keyword>
<dbReference type="EMBL" id="BJXB01000006">
    <property type="protein sequence ID" value="GEM46062.1"/>
    <property type="molecule type" value="Genomic_DNA"/>
</dbReference>
<accession>A0A511MZT6</accession>
<dbReference type="Proteomes" id="UP000321306">
    <property type="component" value="Unassembled WGS sequence"/>
</dbReference>
<protein>
    <submittedName>
        <fullName evidence="9">Membrane protein</fullName>
    </submittedName>
</protein>
<evidence type="ECO:0000256" key="2">
    <source>
        <dbReference type="ARBA" id="ARBA00008610"/>
    </source>
</evidence>
<name>A0A511MZT6_DEIC1</name>
<dbReference type="RefSeq" id="WP_146883883.1">
    <property type="nucleotide sequence ID" value="NZ_BJXB01000006.1"/>
</dbReference>
<keyword evidence="10" id="KW-1185">Reference proteome</keyword>
<proteinExistence type="inferred from homology"/>
<dbReference type="SUPFAM" id="SSF53822">
    <property type="entry name" value="Periplasmic binding protein-like I"/>
    <property type="match status" value="1"/>
</dbReference>
<feature type="signal peptide" evidence="7">
    <location>
        <begin position="1"/>
        <end position="21"/>
    </location>
</feature>
<evidence type="ECO:0000313" key="9">
    <source>
        <dbReference type="EMBL" id="GEM46062.1"/>
    </source>
</evidence>